<evidence type="ECO:0000256" key="6">
    <source>
        <dbReference type="ARBA" id="ARBA00023141"/>
    </source>
</evidence>
<dbReference type="NCBIfam" id="NF003807">
    <property type="entry name" value="PRK05395.1-4"/>
    <property type="match status" value="1"/>
</dbReference>
<dbReference type="GO" id="GO:0009073">
    <property type="term" value="P:aromatic amino acid family biosynthetic process"/>
    <property type="evidence" value="ECO:0007669"/>
    <property type="project" value="UniProtKB-KW"/>
</dbReference>
<keyword evidence="13" id="KW-1185">Reference proteome</keyword>
<dbReference type="SUPFAM" id="SSF52304">
    <property type="entry name" value="Type II 3-dehydroquinate dehydratase"/>
    <property type="match status" value="1"/>
</dbReference>
<dbReference type="PANTHER" id="PTHR21272:SF3">
    <property type="entry name" value="CATABOLIC 3-DEHYDROQUINASE"/>
    <property type="match status" value="1"/>
</dbReference>
<evidence type="ECO:0000313" key="13">
    <source>
        <dbReference type="Proteomes" id="UP000001551"/>
    </source>
</evidence>
<dbReference type="RefSeq" id="WP_013484187.1">
    <property type="nucleotide sequence ID" value="NC_014828.1"/>
</dbReference>
<dbReference type="PIRSF" id="PIRSF001399">
    <property type="entry name" value="DHquinase_II"/>
    <property type="match status" value="1"/>
</dbReference>
<feature type="active site" description="Proton acceptor" evidence="8 9">
    <location>
        <position position="25"/>
    </location>
</feature>
<accession>E6U6S3</accession>
<evidence type="ECO:0000256" key="8">
    <source>
        <dbReference type="HAMAP-Rule" id="MF_00169"/>
    </source>
</evidence>
<dbReference type="HAMAP" id="MF_00169">
    <property type="entry name" value="AroQ"/>
    <property type="match status" value="1"/>
</dbReference>
<evidence type="ECO:0000256" key="11">
    <source>
        <dbReference type="PIRSR" id="PIRSR001399-3"/>
    </source>
</evidence>
<feature type="binding site" evidence="8 10">
    <location>
        <position position="89"/>
    </location>
    <ligand>
        <name>substrate</name>
    </ligand>
</feature>
<comment type="pathway">
    <text evidence="2 8">Metabolic intermediate biosynthesis; chorismate biosynthesis; chorismate from D-erythrose 4-phosphate and phosphoenolpyruvate: step 3/7.</text>
</comment>
<protein>
    <recommendedName>
        <fullName evidence="5 8">3-dehydroquinate dehydratase</fullName>
        <shortName evidence="8">3-dehydroquinase</shortName>
        <ecNumber evidence="5 8">4.2.1.10</ecNumber>
    </recommendedName>
    <alternativeName>
        <fullName evidence="8">Type II DHQase</fullName>
    </alternativeName>
</protein>
<dbReference type="Proteomes" id="UP000001551">
    <property type="component" value="Chromosome"/>
</dbReference>
<dbReference type="InterPro" id="IPR018509">
    <property type="entry name" value="DHquinase_II_CS"/>
</dbReference>
<dbReference type="PROSITE" id="PS01029">
    <property type="entry name" value="DEHYDROQUINASE_II"/>
    <property type="match status" value="1"/>
</dbReference>
<gene>
    <name evidence="8" type="primary">aroQ</name>
    <name evidence="12" type="ordered locus">Ethha_0219</name>
</gene>
<dbReference type="PANTHER" id="PTHR21272">
    <property type="entry name" value="CATABOLIC 3-DEHYDROQUINASE"/>
    <property type="match status" value="1"/>
</dbReference>
<dbReference type="Pfam" id="PF01220">
    <property type="entry name" value="DHquinase_II"/>
    <property type="match status" value="1"/>
</dbReference>
<dbReference type="InterPro" id="IPR001874">
    <property type="entry name" value="DHquinase_II"/>
</dbReference>
<dbReference type="GO" id="GO:0008652">
    <property type="term" value="P:amino acid biosynthetic process"/>
    <property type="evidence" value="ECO:0007669"/>
    <property type="project" value="UniProtKB-KW"/>
</dbReference>
<evidence type="ECO:0000256" key="4">
    <source>
        <dbReference type="ARBA" id="ARBA00011193"/>
    </source>
</evidence>
<dbReference type="CDD" id="cd00466">
    <property type="entry name" value="DHQase_II"/>
    <property type="match status" value="1"/>
</dbReference>
<dbReference type="NCBIfam" id="NF003805">
    <property type="entry name" value="PRK05395.1-2"/>
    <property type="match status" value="1"/>
</dbReference>
<evidence type="ECO:0000256" key="5">
    <source>
        <dbReference type="ARBA" id="ARBA00012060"/>
    </source>
</evidence>
<dbReference type="GO" id="GO:0019631">
    <property type="term" value="P:quinate catabolic process"/>
    <property type="evidence" value="ECO:0007669"/>
    <property type="project" value="TreeGrafter"/>
</dbReference>
<dbReference type="GO" id="GO:0009423">
    <property type="term" value="P:chorismate biosynthetic process"/>
    <property type="evidence" value="ECO:0007669"/>
    <property type="project" value="UniProtKB-UniRule"/>
</dbReference>
<keyword evidence="8" id="KW-0028">Amino-acid biosynthesis</keyword>
<feature type="binding site" evidence="8 10">
    <location>
        <position position="82"/>
    </location>
    <ligand>
        <name>substrate</name>
    </ligand>
</feature>
<proteinExistence type="inferred from homology"/>
<dbReference type="AlphaFoldDB" id="E6U6S3"/>
<evidence type="ECO:0000256" key="9">
    <source>
        <dbReference type="PIRSR" id="PIRSR001399-1"/>
    </source>
</evidence>
<evidence type="ECO:0000313" key="12">
    <source>
        <dbReference type="EMBL" id="ADU25806.1"/>
    </source>
</evidence>
<dbReference type="HOGENOM" id="CLU_090968_2_0_9"/>
<evidence type="ECO:0000256" key="7">
    <source>
        <dbReference type="ARBA" id="ARBA00023239"/>
    </source>
</evidence>
<dbReference type="InterPro" id="IPR036441">
    <property type="entry name" value="DHquinase_II_sf"/>
</dbReference>
<feature type="site" description="Transition state stabilizer" evidence="8 11">
    <location>
        <position position="20"/>
    </location>
</feature>
<dbReference type="KEGG" id="eha:Ethha_0219"/>
<feature type="binding site" evidence="8 10">
    <location>
        <position position="113"/>
    </location>
    <ligand>
        <name>substrate</name>
    </ligand>
</feature>
<dbReference type="NCBIfam" id="TIGR01088">
    <property type="entry name" value="aroQ"/>
    <property type="match status" value="1"/>
</dbReference>
<comment type="subunit">
    <text evidence="4 8">Homododecamer.</text>
</comment>
<feature type="active site" description="Proton donor" evidence="8 9">
    <location>
        <position position="102"/>
    </location>
</feature>
<dbReference type="NCBIfam" id="NF003806">
    <property type="entry name" value="PRK05395.1-3"/>
    <property type="match status" value="1"/>
</dbReference>
<organism evidence="12 13">
    <name type="scientific">Ethanoligenens harbinense (strain DSM 18485 / JCM 12961 / CGMCC 1.5033 / YUAN-3)</name>
    <dbReference type="NCBI Taxonomy" id="663278"/>
    <lineage>
        <taxon>Bacteria</taxon>
        <taxon>Bacillati</taxon>
        <taxon>Bacillota</taxon>
        <taxon>Clostridia</taxon>
        <taxon>Eubacteriales</taxon>
        <taxon>Oscillospiraceae</taxon>
        <taxon>Ethanoligenens</taxon>
    </lineage>
</organism>
<dbReference type="EC" id="4.2.1.10" evidence="5 8"/>
<keyword evidence="6 8" id="KW-0057">Aromatic amino acid biosynthesis</keyword>
<dbReference type="EMBL" id="CP002400">
    <property type="protein sequence ID" value="ADU25806.1"/>
    <property type="molecule type" value="Genomic_DNA"/>
</dbReference>
<dbReference type="UniPathway" id="UPA00053">
    <property type="reaction ID" value="UER00086"/>
</dbReference>
<reference evidence="12 13" key="1">
    <citation type="submission" date="2010-12" db="EMBL/GenBank/DDBJ databases">
        <title>Complete sequence of Ethanoligenens harbinense YUAN-3.</title>
        <authorList>
            <person name="Lucas S."/>
            <person name="Copeland A."/>
            <person name="Lapidus A."/>
            <person name="Cheng J.-F."/>
            <person name="Bruce D."/>
            <person name="Goodwin L."/>
            <person name="Pitluck S."/>
            <person name="Chertkov O."/>
            <person name="Misra M."/>
            <person name="Detter J.C."/>
            <person name="Han C."/>
            <person name="Tapia R."/>
            <person name="Land M."/>
            <person name="Hauser L."/>
            <person name="Jeffries C."/>
            <person name="Kyrpides N."/>
            <person name="Ivanova N."/>
            <person name="Mikhailova N."/>
            <person name="Wang A."/>
            <person name="Mouttaki H."/>
            <person name="He Z."/>
            <person name="Zhou J."/>
            <person name="Hemme C.L."/>
            <person name="Woyke T."/>
        </authorList>
    </citation>
    <scope>NUCLEOTIDE SEQUENCE [LARGE SCALE GENOMIC DNA]</scope>
    <source>
        <strain evidence="13">DSM 18485 / JCM 12961 / CGMCC 1.5033 / YUAN-3</strain>
    </source>
</reference>
<comment type="catalytic activity">
    <reaction evidence="1 8">
        <text>3-dehydroquinate = 3-dehydroshikimate + H2O</text>
        <dbReference type="Rhea" id="RHEA:21096"/>
        <dbReference type="ChEBI" id="CHEBI:15377"/>
        <dbReference type="ChEBI" id="CHEBI:16630"/>
        <dbReference type="ChEBI" id="CHEBI:32364"/>
        <dbReference type="EC" id="4.2.1.10"/>
    </reaction>
</comment>
<sequence length="145" mass="15755">MPKHRVLLLHGPNLNLLGERETGIYGKDTIEHINAEIQAAADALGITCEIRQSNHEGTLIDLLHAARGQFDGVVINAGALTHYSIALRDAIAAIRIPTIEVHMSNIHAREEFRHKSVIAPVCAGSVIGFGKYSYVLALQGLVDLF</sequence>
<comment type="similarity">
    <text evidence="3 8">Belongs to the type-II 3-dehydroquinase family.</text>
</comment>
<evidence type="ECO:0000256" key="3">
    <source>
        <dbReference type="ARBA" id="ARBA00011037"/>
    </source>
</evidence>
<dbReference type="eggNOG" id="COG0757">
    <property type="taxonomic scope" value="Bacteria"/>
</dbReference>
<dbReference type="Gene3D" id="3.40.50.9100">
    <property type="entry name" value="Dehydroquinase, class II"/>
    <property type="match status" value="1"/>
</dbReference>
<keyword evidence="7 8" id="KW-0456">Lyase</keyword>
<feature type="binding site" evidence="8 10">
    <location>
        <begin position="103"/>
        <end position="104"/>
    </location>
    <ligand>
        <name>substrate</name>
    </ligand>
</feature>
<dbReference type="GO" id="GO:0003855">
    <property type="term" value="F:3-dehydroquinate dehydratase activity"/>
    <property type="evidence" value="ECO:0007669"/>
    <property type="project" value="UniProtKB-UniRule"/>
</dbReference>
<evidence type="ECO:0000256" key="2">
    <source>
        <dbReference type="ARBA" id="ARBA00004902"/>
    </source>
</evidence>
<evidence type="ECO:0000256" key="10">
    <source>
        <dbReference type="PIRSR" id="PIRSR001399-2"/>
    </source>
</evidence>
<dbReference type="STRING" id="663278.Ethha_0219"/>
<name>E6U6S3_ETHHY</name>
<comment type="function">
    <text evidence="8">Catalyzes a trans-dehydration via an enolate intermediate.</text>
</comment>
<evidence type="ECO:0000256" key="1">
    <source>
        <dbReference type="ARBA" id="ARBA00001864"/>
    </source>
</evidence>
<feature type="binding site" evidence="8 10">
    <location>
        <position position="76"/>
    </location>
    <ligand>
        <name>substrate</name>
    </ligand>
</feature>